<keyword evidence="2" id="KW-1185">Reference proteome</keyword>
<name>A0A8J6PG59_9FLAO</name>
<evidence type="ECO:0000313" key="2">
    <source>
        <dbReference type="Proteomes" id="UP000652681"/>
    </source>
</evidence>
<proteinExistence type="predicted"/>
<gene>
    <name evidence="1" type="ORF">H9Y05_14860</name>
</gene>
<organism evidence="1 2">
    <name type="scientific">Taishania pollutisoli</name>
    <dbReference type="NCBI Taxonomy" id="2766479"/>
    <lineage>
        <taxon>Bacteria</taxon>
        <taxon>Pseudomonadati</taxon>
        <taxon>Bacteroidota</taxon>
        <taxon>Flavobacteriia</taxon>
        <taxon>Flavobacteriales</taxon>
        <taxon>Crocinitomicaceae</taxon>
        <taxon>Taishania</taxon>
    </lineage>
</organism>
<comment type="caution">
    <text evidence="1">The sequence shown here is derived from an EMBL/GenBank/DDBJ whole genome shotgun (WGS) entry which is preliminary data.</text>
</comment>
<accession>A0A8J6PG59</accession>
<protein>
    <submittedName>
        <fullName evidence="1">Uncharacterized protein</fullName>
    </submittedName>
</protein>
<dbReference type="Proteomes" id="UP000652681">
    <property type="component" value="Unassembled WGS sequence"/>
</dbReference>
<dbReference type="AlphaFoldDB" id="A0A8J6PG59"/>
<evidence type="ECO:0000313" key="1">
    <source>
        <dbReference type="EMBL" id="MBC9813753.1"/>
    </source>
</evidence>
<sequence>MYSYTFKHIDTLSAIDFSNSVIWVFHADQIPPHIGFSSENKFYSLKVSGKDEQLDVQHVLELIHRKNIPSLFIRLQSFIPLTEVENVYKHVERAIYGSVTCLTPIKELLQQPDVQQLSELLHQIDQEIQTTAGVNLQENYTALPVYSIDEIYSYISELSKSR</sequence>
<dbReference type="RefSeq" id="WP_216714738.1">
    <property type="nucleotide sequence ID" value="NZ_JACVEL010000014.1"/>
</dbReference>
<dbReference type="EMBL" id="JACVEL010000014">
    <property type="protein sequence ID" value="MBC9813753.1"/>
    <property type="molecule type" value="Genomic_DNA"/>
</dbReference>
<reference evidence="1" key="1">
    <citation type="submission" date="2020-09" db="EMBL/GenBank/DDBJ databases">
        <title>Taishania pollutisoli gen. nov., sp. nov., Isolated from Tetrabromobisphenol A-Contaminated Soil.</title>
        <authorList>
            <person name="Chen Q."/>
        </authorList>
    </citation>
    <scope>NUCLEOTIDE SEQUENCE</scope>
    <source>
        <strain evidence="1">CZZ-1</strain>
    </source>
</reference>